<dbReference type="Proteomes" id="UP000756530">
    <property type="component" value="Unassembled WGS sequence"/>
</dbReference>
<sequence length="337" mass="35734">MKDFIKTTVLGALMATAGSAVMAETEMRLSVETPPGHVRNLAAERWADAISEASGGELTVEVFPAAQLYKSADAIRALASGALDMSIQANVTMSQFEPNLSFSILPVFFGRTAEEASAILEGPIADETGEMLAAKGIHVPGAAFLFAPQHTAFTTETPVESYDDLTGLKLATPPSPVVVGVLKEMGGAPQAARRSEIPLLLSQGQIDGMGGVTELTIIGGKLWESGIKNVFADNAGWGFYMPVVSQRTMDKLTEEQQAIIRDTWVEVHDWAAAHAAGELETARETLAENGVTVVDADPDMVAEKRQALLDLQDKIVADGGMDAEFIGRVTEALDGSM</sequence>
<dbReference type="PANTHER" id="PTHR33376:SF5">
    <property type="entry name" value="EXTRACYTOPLASMIC SOLUTE RECEPTOR PROTEIN"/>
    <property type="match status" value="1"/>
</dbReference>
<keyword evidence="3" id="KW-1185">Reference proteome</keyword>
<feature type="signal peptide" evidence="1">
    <location>
        <begin position="1"/>
        <end position="22"/>
    </location>
</feature>
<dbReference type="NCBIfam" id="NF037995">
    <property type="entry name" value="TRAP_S1"/>
    <property type="match status" value="1"/>
</dbReference>
<accession>A0ABS6T6K0</accession>
<dbReference type="InterPro" id="IPR018389">
    <property type="entry name" value="DctP_fam"/>
</dbReference>
<reference evidence="2 3" key="1">
    <citation type="submission" date="2021-05" db="EMBL/GenBank/DDBJ databases">
        <title>Culturable bacteria isolated from Daya Bay.</title>
        <authorList>
            <person name="Zheng W."/>
            <person name="Yu S."/>
            <person name="Huang Y."/>
        </authorList>
    </citation>
    <scope>NUCLEOTIDE SEQUENCE [LARGE SCALE GENOMIC DNA]</scope>
    <source>
        <strain evidence="2 3">DP4N28-5</strain>
    </source>
</reference>
<evidence type="ECO:0000313" key="3">
    <source>
        <dbReference type="Proteomes" id="UP000756530"/>
    </source>
</evidence>
<comment type="caution">
    <text evidence="2">The sequence shown here is derived from an EMBL/GenBank/DDBJ whole genome shotgun (WGS) entry which is preliminary data.</text>
</comment>
<dbReference type="Pfam" id="PF03480">
    <property type="entry name" value="DctP"/>
    <property type="match status" value="1"/>
</dbReference>
<dbReference type="RefSeq" id="WP_218393171.1">
    <property type="nucleotide sequence ID" value="NZ_JAHUZE010000003.1"/>
</dbReference>
<feature type="chain" id="PRO_5047133838" evidence="1">
    <location>
        <begin position="23"/>
        <end position="337"/>
    </location>
</feature>
<keyword evidence="1" id="KW-0732">Signal</keyword>
<gene>
    <name evidence="2" type="primary">dctP</name>
    <name evidence="2" type="ORF">KJP28_13630</name>
</gene>
<dbReference type="CDD" id="cd13605">
    <property type="entry name" value="PBP2_TRAP_DctP_like_2"/>
    <property type="match status" value="1"/>
</dbReference>
<evidence type="ECO:0000313" key="2">
    <source>
        <dbReference type="EMBL" id="MBV7379967.1"/>
    </source>
</evidence>
<organism evidence="2 3">
    <name type="scientific">Maritimibacter dapengensis</name>
    <dbReference type="NCBI Taxonomy" id="2836868"/>
    <lineage>
        <taxon>Bacteria</taxon>
        <taxon>Pseudomonadati</taxon>
        <taxon>Pseudomonadota</taxon>
        <taxon>Alphaproteobacteria</taxon>
        <taxon>Rhodobacterales</taxon>
        <taxon>Roseobacteraceae</taxon>
        <taxon>Maritimibacter</taxon>
    </lineage>
</organism>
<proteinExistence type="predicted"/>
<dbReference type="EMBL" id="JAHUZE010000003">
    <property type="protein sequence ID" value="MBV7379967.1"/>
    <property type="molecule type" value="Genomic_DNA"/>
</dbReference>
<dbReference type="PANTHER" id="PTHR33376">
    <property type="match status" value="1"/>
</dbReference>
<evidence type="ECO:0000256" key="1">
    <source>
        <dbReference type="SAM" id="SignalP"/>
    </source>
</evidence>
<name>A0ABS6T6K0_9RHOB</name>
<protein>
    <submittedName>
        <fullName evidence="2">TRAP transporter substrate-binding protein DctP</fullName>
    </submittedName>
</protein>